<protein>
    <recommendedName>
        <fullName evidence="2">ADP ribosyltransferase domain-containing protein</fullName>
    </recommendedName>
</protein>
<evidence type="ECO:0000313" key="4">
    <source>
        <dbReference type="EMBL" id="CAF4462973.1"/>
    </source>
</evidence>
<dbReference type="InterPro" id="IPR019734">
    <property type="entry name" value="TPR_rpt"/>
</dbReference>
<evidence type="ECO:0000259" key="2">
    <source>
        <dbReference type="Pfam" id="PF03496"/>
    </source>
</evidence>
<dbReference type="InterPro" id="IPR003540">
    <property type="entry name" value="ADP-ribosyltransferase"/>
</dbReference>
<evidence type="ECO:0000313" key="3">
    <source>
        <dbReference type="EMBL" id="CAF3312309.1"/>
    </source>
</evidence>
<keyword evidence="1" id="KW-0802">TPR repeat</keyword>
<feature type="domain" description="ADP ribosyltransferase" evidence="2">
    <location>
        <begin position="268"/>
        <end position="445"/>
    </location>
</feature>
<proteinExistence type="predicted"/>
<dbReference type="GO" id="GO:0005576">
    <property type="term" value="C:extracellular region"/>
    <property type="evidence" value="ECO:0007669"/>
    <property type="project" value="InterPro"/>
</dbReference>
<dbReference type="EMBL" id="CAJNYD010001038">
    <property type="protein sequence ID" value="CAF3312309.1"/>
    <property type="molecule type" value="Genomic_DNA"/>
</dbReference>
<gene>
    <name evidence="4" type="ORF">HFQ381_LOCUS24810</name>
    <name evidence="3" type="ORF">LUA448_LOCUS9107</name>
</gene>
<feature type="repeat" description="TPR" evidence="1">
    <location>
        <begin position="478"/>
        <end position="511"/>
    </location>
</feature>
<dbReference type="Proteomes" id="UP000663833">
    <property type="component" value="Unassembled WGS sequence"/>
</dbReference>
<dbReference type="SUPFAM" id="SSF48452">
    <property type="entry name" value="TPR-like"/>
    <property type="match status" value="1"/>
</dbReference>
<accession>A0A820SSC2</accession>
<dbReference type="InterPro" id="IPR011990">
    <property type="entry name" value="TPR-like_helical_dom_sf"/>
</dbReference>
<dbReference type="PROSITE" id="PS51996">
    <property type="entry name" value="TR_MART"/>
    <property type="match status" value="1"/>
</dbReference>
<dbReference type="AlphaFoldDB" id="A0A820SSC2"/>
<dbReference type="SUPFAM" id="SSF56399">
    <property type="entry name" value="ADP-ribosylation"/>
    <property type="match status" value="1"/>
</dbReference>
<dbReference type="EMBL" id="CAJOBO010002675">
    <property type="protein sequence ID" value="CAF4462973.1"/>
    <property type="molecule type" value="Genomic_DNA"/>
</dbReference>
<dbReference type="Proteomes" id="UP000663851">
    <property type="component" value="Unassembled WGS sequence"/>
</dbReference>
<evidence type="ECO:0000313" key="5">
    <source>
        <dbReference type="Proteomes" id="UP000663851"/>
    </source>
</evidence>
<dbReference type="PROSITE" id="PS50005">
    <property type="entry name" value="TPR"/>
    <property type="match status" value="1"/>
</dbReference>
<dbReference type="Gene3D" id="3.90.176.10">
    <property type="entry name" value="Toxin ADP-ribosyltransferase, Chain A, domain 1"/>
    <property type="match status" value="1"/>
</dbReference>
<reference evidence="4" key="1">
    <citation type="submission" date="2021-02" db="EMBL/GenBank/DDBJ databases">
        <authorList>
            <person name="Nowell W R."/>
        </authorList>
    </citation>
    <scope>NUCLEOTIDE SEQUENCE</scope>
</reference>
<sequence length="533" mass="61733">MISSYETTGTCKLLLNKPLVWKIDYILEQISLKLNKQKSVPPLSATFTTFDRCKTKIDLNVCRPLLSSTIPRVEKKQEKEPETVEDLIIIWLDENINQNKDDLGERKSHLREIVNCLKTFDKETECFDFIGSIKNEKILLIISGSLAKTFINKIHDMSQVLSVYIYCFYDNQYEQLKITHRKIVGKFTDEHGLIKQITQDVASFFNNYLPVSVINSIDTNENSTQDIGHDQAKFMWSQLLMDFLLHLPQTTFSKCALVGECRRHYKNNTFQQKKIAEFEKKYNSSNAILWYTRDNFLFRIINKALRTQNILYILKCRFFITDMYHYVKSLHSKFIKTLPGNFLTVYRGQMMTAGEFAKLQTNINGFIAINTFFSTTYSSVVAVTFAGDGSGRPMFESIFFEIEINLSLHKTPFADVHKISQFGSEKEIILSMGSSFRIEFIEPMSDKLWHVKLISASEKDTAQLDDLARYLKKNINNESNYLLFGKILRDMGQYDQAEKFYELLLTELPSNHQDIAAVYSCLGSTISKTQKNH</sequence>
<comment type="caution">
    <text evidence="4">The sequence shown here is derived from an EMBL/GenBank/DDBJ whole genome shotgun (WGS) entry which is preliminary data.</text>
</comment>
<organism evidence="4 5">
    <name type="scientific">Rotaria socialis</name>
    <dbReference type="NCBI Taxonomy" id="392032"/>
    <lineage>
        <taxon>Eukaryota</taxon>
        <taxon>Metazoa</taxon>
        <taxon>Spiralia</taxon>
        <taxon>Gnathifera</taxon>
        <taxon>Rotifera</taxon>
        <taxon>Eurotatoria</taxon>
        <taxon>Bdelloidea</taxon>
        <taxon>Philodinida</taxon>
        <taxon>Philodinidae</taxon>
        <taxon>Rotaria</taxon>
    </lineage>
</organism>
<evidence type="ECO:0000256" key="1">
    <source>
        <dbReference type="PROSITE-ProRule" id="PRU00339"/>
    </source>
</evidence>
<name>A0A820SSC2_9BILA</name>
<dbReference type="Pfam" id="PF03496">
    <property type="entry name" value="ADPrib_exo_Tox"/>
    <property type="match status" value="1"/>
</dbReference>